<dbReference type="STRING" id="927083.DB32_001167"/>
<feature type="domain" description="Maltose/galactoside acetyltransferase" evidence="6">
    <location>
        <begin position="150"/>
        <end position="204"/>
    </location>
</feature>
<dbReference type="Proteomes" id="UP000034883">
    <property type="component" value="Chromosome"/>
</dbReference>
<dbReference type="PANTHER" id="PTHR23416:SF23">
    <property type="entry name" value="ACETYLTRANSFERASE C18B11.09C-RELATED"/>
    <property type="match status" value="1"/>
</dbReference>
<evidence type="ECO:0000256" key="2">
    <source>
        <dbReference type="ARBA" id="ARBA00022679"/>
    </source>
</evidence>
<dbReference type="SMART" id="SM01266">
    <property type="entry name" value="Mac"/>
    <property type="match status" value="1"/>
</dbReference>
<dbReference type="Gene3D" id="2.160.10.10">
    <property type="entry name" value="Hexapeptide repeat proteins"/>
    <property type="match status" value="1"/>
</dbReference>
<keyword evidence="2 7" id="KW-0808">Transferase</keyword>
<dbReference type="KEGG" id="samy:DB32_001167"/>
<evidence type="ECO:0000256" key="1">
    <source>
        <dbReference type="ARBA" id="ARBA00007274"/>
    </source>
</evidence>
<evidence type="ECO:0000256" key="4">
    <source>
        <dbReference type="ARBA" id="ARBA00023315"/>
    </source>
</evidence>
<dbReference type="Pfam" id="PF00132">
    <property type="entry name" value="Hexapep"/>
    <property type="match status" value="1"/>
</dbReference>
<evidence type="ECO:0000256" key="5">
    <source>
        <dbReference type="SAM" id="MobiDB-lite"/>
    </source>
</evidence>
<dbReference type="PROSITE" id="PS00101">
    <property type="entry name" value="HEXAPEP_TRANSFERASES"/>
    <property type="match status" value="1"/>
</dbReference>
<reference evidence="7 8" key="1">
    <citation type="submission" date="2015-03" db="EMBL/GenBank/DDBJ databases">
        <title>Genome assembly of Sandaracinus amylolyticus DSM 53668.</title>
        <authorList>
            <person name="Sharma G."/>
            <person name="Subramanian S."/>
        </authorList>
    </citation>
    <scope>NUCLEOTIDE SEQUENCE [LARGE SCALE GENOMIC DNA]</scope>
    <source>
        <strain evidence="7 8">DSM 53668</strain>
    </source>
</reference>
<feature type="region of interest" description="Disordered" evidence="5">
    <location>
        <begin position="105"/>
        <end position="130"/>
    </location>
</feature>
<dbReference type="SUPFAM" id="SSF51161">
    <property type="entry name" value="Trimeric LpxA-like enzymes"/>
    <property type="match status" value="1"/>
</dbReference>
<proteinExistence type="inferred from homology"/>
<dbReference type="PANTHER" id="PTHR23416">
    <property type="entry name" value="SIALIC ACID SYNTHASE-RELATED"/>
    <property type="match status" value="1"/>
</dbReference>
<protein>
    <submittedName>
        <fullName evidence="7">Maltose O-acetyltransferase</fullName>
    </submittedName>
</protein>
<comment type="similarity">
    <text evidence="1">Belongs to the transferase hexapeptide repeat family.</text>
</comment>
<evidence type="ECO:0000313" key="8">
    <source>
        <dbReference type="Proteomes" id="UP000034883"/>
    </source>
</evidence>
<dbReference type="InterPro" id="IPR011004">
    <property type="entry name" value="Trimer_LpxA-like_sf"/>
</dbReference>
<dbReference type="InterPro" id="IPR018357">
    <property type="entry name" value="Hexapep_transf_CS"/>
</dbReference>
<name>A0A0F6W020_9BACT</name>
<evidence type="ECO:0000256" key="3">
    <source>
        <dbReference type="ARBA" id="ARBA00022737"/>
    </source>
</evidence>
<dbReference type="FunFam" id="2.160.10.10:FF:000008">
    <property type="entry name" value="Maltose O-acetyltransferase"/>
    <property type="match status" value="1"/>
</dbReference>
<accession>A0A0F6W020</accession>
<dbReference type="EMBL" id="CP011125">
    <property type="protein sequence ID" value="AKF04018.1"/>
    <property type="molecule type" value="Genomic_DNA"/>
</dbReference>
<keyword evidence="3" id="KW-0677">Repeat</keyword>
<dbReference type="GO" id="GO:0016413">
    <property type="term" value="F:O-acetyltransferase activity"/>
    <property type="evidence" value="ECO:0007669"/>
    <property type="project" value="UniProtKB-ARBA"/>
</dbReference>
<evidence type="ECO:0000259" key="6">
    <source>
        <dbReference type="SMART" id="SM01266"/>
    </source>
</evidence>
<dbReference type="GO" id="GO:0005829">
    <property type="term" value="C:cytosol"/>
    <property type="evidence" value="ECO:0007669"/>
    <property type="project" value="TreeGrafter"/>
</dbReference>
<evidence type="ECO:0000313" key="7">
    <source>
        <dbReference type="EMBL" id="AKF04018.1"/>
    </source>
</evidence>
<sequence length="330" mass="37374">MKTLPLRRRRRARRVFTVSALDRRRVGTVITLARRRRTRRVRVGTVALRRRRRTPTVSTLGRRDRRRRRAVATLALRGRRSAPEVSTLDHRRRRRARAVATLAPRRRRSAAMVSTLAPRRRPDAARRGARSTRLWSRASGRCRSRMTSEREKMLAGERYDALDPELVATRERARDLCQALNATREREVDARRAILRDLFGRGGDSVWMQPPFYCDYGANIELGERVYFNFNCVVLDVCRVTIGDFTMFGPAVQILTPLHPLNAAERRVKEYGKPIEIGADVWVGGGAIILPGVRIGSRAVIGAGSIVTRDVPEGVLAAGNPCRVIRAITE</sequence>
<dbReference type="InterPro" id="IPR051159">
    <property type="entry name" value="Hexapeptide_acetyltransf"/>
</dbReference>
<keyword evidence="8" id="KW-1185">Reference proteome</keyword>
<dbReference type="CDD" id="cd03357">
    <property type="entry name" value="LbH_MAT_GAT"/>
    <property type="match status" value="1"/>
</dbReference>
<keyword evidence="4" id="KW-0012">Acyltransferase</keyword>
<dbReference type="AlphaFoldDB" id="A0A0F6W020"/>
<dbReference type="Pfam" id="PF12464">
    <property type="entry name" value="Mac"/>
    <property type="match status" value="1"/>
</dbReference>
<dbReference type="InterPro" id="IPR001451">
    <property type="entry name" value="Hexapep"/>
</dbReference>
<organism evidence="7 8">
    <name type="scientific">Sandaracinus amylolyticus</name>
    <dbReference type="NCBI Taxonomy" id="927083"/>
    <lineage>
        <taxon>Bacteria</taxon>
        <taxon>Pseudomonadati</taxon>
        <taxon>Myxococcota</taxon>
        <taxon>Polyangia</taxon>
        <taxon>Polyangiales</taxon>
        <taxon>Sandaracinaceae</taxon>
        <taxon>Sandaracinus</taxon>
    </lineage>
</organism>
<dbReference type="InterPro" id="IPR024688">
    <property type="entry name" value="Mac_dom"/>
</dbReference>
<gene>
    <name evidence="7" type="ORF">DB32_001167</name>
</gene>